<reference evidence="6" key="1">
    <citation type="submission" date="2021-01" db="EMBL/GenBank/DDBJ databases">
        <title>Whole genome shotgun sequence of Virgisporangium aurantiacum NBRC 16421.</title>
        <authorList>
            <person name="Komaki H."/>
            <person name="Tamura T."/>
        </authorList>
    </citation>
    <scope>NUCLEOTIDE SEQUENCE</scope>
    <source>
        <strain evidence="6">NBRC 16421</strain>
    </source>
</reference>
<evidence type="ECO:0000313" key="7">
    <source>
        <dbReference type="Proteomes" id="UP000612585"/>
    </source>
</evidence>
<protein>
    <submittedName>
        <fullName evidence="6">Cyclopropane-fatty-acyl-phospholipid synthase</fullName>
    </submittedName>
</protein>
<dbReference type="GO" id="GO:0032259">
    <property type="term" value="P:methylation"/>
    <property type="evidence" value="ECO:0007669"/>
    <property type="project" value="UniProtKB-KW"/>
</dbReference>
<evidence type="ECO:0000313" key="6">
    <source>
        <dbReference type="EMBL" id="GIJ53252.1"/>
    </source>
</evidence>
<dbReference type="PANTHER" id="PTHR43667:SF1">
    <property type="entry name" value="CYCLOPROPANE-FATTY-ACYL-PHOSPHOLIPID SYNTHASE"/>
    <property type="match status" value="1"/>
</dbReference>
<sequence length="417" mass="45723">MDALGLDLPVAFAGWDGSRSGSADGPTLVVRHPRALRRLVWQPNQLGLGRAWVAGEVAVEGDLYETLRRLDPVLTGDPIDPPKITGGLMRDLVALGALGRQPAPPAEEAQLAGSRHSLRRDRRAISHHYDVGNDFYRLVLGESMVYSCAYWRSSDEDYTLADAQRDKLELICRKLGLRPGMRLLDVGCGWGSLAIHAAREHGVDVLGLTISQEQADLARKRVAEAGLTGHVEIRLQDYREVDDGPFDAVSSVGMAEHVGASEYAGYAAILFRQLRRGGRLLNHQIAERTQPAPTRRPARTRLPAPSFIQAYVFPDGELAPLGTTVNLLEAAGFEVRDVESLREHYARTLRAWVANLEANWAEAVRLTTPGRARVWRLYMAGSAVSFDAGRIGVNQILAVKPRLDGGSALPPTRDWLS</sequence>
<dbReference type="PANTHER" id="PTHR43667">
    <property type="entry name" value="CYCLOPROPANE-FATTY-ACYL-PHOSPHOLIPID SYNTHASE"/>
    <property type="match status" value="1"/>
</dbReference>
<dbReference type="InterPro" id="IPR029063">
    <property type="entry name" value="SAM-dependent_MTases_sf"/>
</dbReference>
<dbReference type="GO" id="GO:0008168">
    <property type="term" value="F:methyltransferase activity"/>
    <property type="evidence" value="ECO:0007669"/>
    <property type="project" value="UniProtKB-KW"/>
</dbReference>
<keyword evidence="5" id="KW-0443">Lipid metabolism</keyword>
<evidence type="ECO:0000256" key="3">
    <source>
        <dbReference type="ARBA" id="ARBA00022679"/>
    </source>
</evidence>
<keyword evidence="2" id="KW-0489">Methyltransferase</keyword>
<comment type="caution">
    <text evidence="6">The sequence shown here is derived from an EMBL/GenBank/DDBJ whole genome shotgun (WGS) entry which is preliminary data.</text>
</comment>
<dbReference type="PIRSF" id="PIRSF003085">
    <property type="entry name" value="CMAS"/>
    <property type="match status" value="1"/>
</dbReference>
<dbReference type="InterPro" id="IPR050723">
    <property type="entry name" value="CFA/CMAS"/>
</dbReference>
<keyword evidence="4" id="KW-0949">S-adenosyl-L-methionine</keyword>
<dbReference type="AlphaFoldDB" id="A0A8J3YYY3"/>
<dbReference type="Gene3D" id="3.40.50.150">
    <property type="entry name" value="Vaccinia Virus protein VP39"/>
    <property type="match status" value="1"/>
</dbReference>
<keyword evidence="3" id="KW-0808">Transferase</keyword>
<dbReference type="Proteomes" id="UP000612585">
    <property type="component" value="Unassembled WGS sequence"/>
</dbReference>
<evidence type="ECO:0000256" key="5">
    <source>
        <dbReference type="ARBA" id="ARBA00023098"/>
    </source>
</evidence>
<proteinExistence type="inferred from homology"/>
<dbReference type="GO" id="GO:0008610">
    <property type="term" value="P:lipid biosynthetic process"/>
    <property type="evidence" value="ECO:0007669"/>
    <property type="project" value="InterPro"/>
</dbReference>
<name>A0A8J3YYY3_9ACTN</name>
<dbReference type="EMBL" id="BOPG01000005">
    <property type="protein sequence ID" value="GIJ53252.1"/>
    <property type="molecule type" value="Genomic_DNA"/>
</dbReference>
<evidence type="ECO:0000256" key="1">
    <source>
        <dbReference type="ARBA" id="ARBA00010815"/>
    </source>
</evidence>
<organism evidence="6 7">
    <name type="scientific">Virgisporangium aurantiacum</name>
    <dbReference type="NCBI Taxonomy" id="175570"/>
    <lineage>
        <taxon>Bacteria</taxon>
        <taxon>Bacillati</taxon>
        <taxon>Actinomycetota</taxon>
        <taxon>Actinomycetes</taxon>
        <taxon>Micromonosporales</taxon>
        <taxon>Micromonosporaceae</taxon>
        <taxon>Virgisporangium</taxon>
    </lineage>
</organism>
<keyword evidence="7" id="KW-1185">Reference proteome</keyword>
<comment type="similarity">
    <text evidence="1">Belongs to the CFA/CMAS family.</text>
</comment>
<accession>A0A8J3YYY3</accession>
<evidence type="ECO:0000256" key="4">
    <source>
        <dbReference type="ARBA" id="ARBA00022691"/>
    </source>
</evidence>
<dbReference type="Pfam" id="PF02353">
    <property type="entry name" value="CMAS"/>
    <property type="match status" value="1"/>
</dbReference>
<dbReference type="InterPro" id="IPR003333">
    <property type="entry name" value="CMAS"/>
</dbReference>
<dbReference type="CDD" id="cd02440">
    <property type="entry name" value="AdoMet_MTases"/>
    <property type="match status" value="1"/>
</dbReference>
<evidence type="ECO:0000256" key="2">
    <source>
        <dbReference type="ARBA" id="ARBA00022603"/>
    </source>
</evidence>
<gene>
    <name evidence="6" type="ORF">Vau01_007680</name>
</gene>
<dbReference type="SUPFAM" id="SSF53335">
    <property type="entry name" value="S-adenosyl-L-methionine-dependent methyltransferases"/>
    <property type="match status" value="1"/>
</dbReference>